<protein>
    <submittedName>
        <fullName evidence="1">Uncharacterized protein</fullName>
    </submittedName>
</protein>
<dbReference type="Proteomes" id="UP000054279">
    <property type="component" value="Unassembled WGS sequence"/>
</dbReference>
<organism evidence="1 2">
    <name type="scientific">Sphaerobolus stellatus (strain SS14)</name>
    <dbReference type="NCBI Taxonomy" id="990650"/>
    <lineage>
        <taxon>Eukaryota</taxon>
        <taxon>Fungi</taxon>
        <taxon>Dikarya</taxon>
        <taxon>Basidiomycota</taxon>
        <taxon>Agaricomycotina</taxon>
        <taxon>Agaricomycetes</taxon>
        <taxon>Phallomycetidae</taxon>
        <taxon>Geastrales</taxon>
        <taxon>Sphaerobolaceae</taxon>
        <taxon>Sphaerobolus</taxon>
    </lineage>
</organism>
<dbReference type="HOGENOM" id="CLU_1735911_0_0_1"/>
<dbReference type="OrthoDB" id="10003767at2759"/>
<evidence type="ECO:0000313" key="1">
    <source>
        <dbReference type="EMBL" id="KIJ24853.1"/>
    </source>
</evidence>
<sequence>LRKGVELVKVYPGDATICAILSPDRPLTFWWDEFRLINVMTDEATGTVTRVIDFEGMMLAPTWCAAAILQWILNPDGDTANCYGGTVEEQWQLWNAFHRTMDCCGRPDWRTAYKKGEMFREVVGRPEMGVKVWQSEEMEQWATERIQWVRE</sequence>
<reference evidence="1 2" key="1">
    <citation type="submission" date="2014-06" db="EMBL/GenBank/DDBJ databases">
        <title>Evolutionary Origins and Diversification of the Mycorrhizal Mutualists.</title>
        <authorList>
            <consortium name="DOE Joint Genome Institute"/>
            <consortium name="Mycorrhizal Genomics Consortium"/>
            <person name="Kohler A."/>
            <person name="Kuo A."/>
            <person name="Nagy L.G."/>
            <person name="Floudas D."/>
            <person name="Copeland A."/>
            <person name="Barry K.W."/>
            <person name="Cichocki N."/>
            <person name="Veneault-Fourrey C."/>
            <person name="LaButti K."/>
            <person name="Lindquist E.A."/>
            <person name="Lipzen A."/>
            <person name="Lundell T."/>
            <person name="Morin E."/>
            <person name="Murat C."/>
            <person name="Riley R."/>
            <person name="Ohm R."/>
            <person name="Sun H."/>
            <person name="Tunlid A."/>
            <person name="Henrissat B."/>
            <person name="Grigoriev I.V."/>
            <person name="Hibbett D.S."/>
            <person name="Martin F."/>
        </authorList>
    </citation>
    <scope>NUCLEOTIDE SEQUENCE [LARGE SCALE GENOMIC DNA]</scope>
    <source>
        <strain evidence="1 2">SS14</strain>
    </source>
</reference>
<dbReference type="EMBL" id="KN837452">
    <property type="protein sequence ID" value="KIJ24853.1"/>
    <property type="molecule type" value="Genomic_DNA"/>
</dbReference>
<evidence type="ECO:0000313" key="2">
    <source>
        <dbReference type="Proteomes" id="UP000054279"/>
    </source>
</evidence>
<gene>
    <name evidence="1" type="ORF">M422DRAFT_84030</name>
</gene>
<accession>A0A0C9T7A7</accession>
<proteinExistence type="predicted"/>
<dbReference type="AlphaFoldDB" id="A0A0C9T7A7"/>
<keyword evidence="2" id="KW-1185">Reference proteome</keyword>
<name>A0A0C9T7A7_SPHS4</name>
<feature type="non-terminal residue" evidence="1">
    <location>
        <position position="151"/>
    </location>
</feature>
<feature type="non-terminal residue" evidence="1">
    <location>
        <position position="1"/>
    </location>
</feature>